<dbReference type="KEGG" id="dov:DSCO28_44380"/>
<name>A0A5K7ZUH3_9BACT</name>
<dbReference type="EMBL" id="AP021876">
    <property type="protein sequence ID" value="BBO83872.1"/>
    <property type="molecule type" value="Genomic_DNA"/>
</dbReference>
<accession>A0A5K7ZUH3</accession>
<sequence>MRPCLSHHVGDTDDRLVAVMDLPENCYHNIWILTHLNLRHTARVKVFMQFMHEETRGERGDRM</sequence>
<proteinExistence type="predicted"/>
<organism evidence="1 2">
    <name type="scientific">Desulfosarcina ovata subsp. sediminis</name>
    <dbReference type="NCBI Taxonomy" id="885957"/>
    <lineage>
        <taxon>Bacteria</taxon>
        <taxon>Pseudomonadati</taxon>
        <taxon>Thermodesulfobacteriota</taxon>
        <taxon>Desulfobacteria</taxon>
        <taxon>Desulfobacterales</taxon>
        <taxon>Desulfosarcinaceae</taxon>
        <taxon>Desulfosarcina</taxon>
    </lineage>
</organism>
<dbReference type="Proteomes" id="UP000425960">
    <property type="component" value="Chromosome"/>
</dbReference>
<dbReference type="AlphaFoldDB" id="A0A5K7ZUH3"/>
<dbReference type="RefSeq" id="WP_155323983.1">
    <property type="nucleotide sequence ID" value="NZ_AP021876.1"/>
</dbReference>
<protein>
    <recommendedName>
        <fullName evidence="3">LysR substrate-binding domain-containing protein</fullName>
    </recommendedName>
</protein>
<gene>
    <name evidence="1" type="ORF">DSCO28_44380</name>
</gene>
<evidence type="ECO:0008006" key="3">
    <source>
        <dbReference type="Google" id="ProtNLM"/>
    </source>
</evidence>
<reference evidence="1 2" key="1">
    <citation type="submission" date="2019-11" db="EMBL/GenBank/DDBJ databases">
        <title>Comparative genomics of hydrocarbon-degrading Desulfosarcina strains.</title>
        <authorList>
            <person name="Watanabe M."/>
            <person name="Kojima H."/>
            <person name="Fukui M."/>
        </authorList>
    </citation>
    <scope>NUCLEOTIDE SEQUENCE [LARGE SCALE GENOMIC DNA]</scope>
    <source>
        <strain evidence="1 2">28bB2T</strain>
    </source>
</reference>
<evidence type="ECO:0000313" key="2">
    <source>
        <dbReference type="Proteomes" id="UP000425960"/>
    </source>
</evidence>
<evidence type="ECO:0000313" key="1">
    <source>
        <dbReference type="EMBL" id="BBO83872.1"/>
    </source>
</evidence>